<dbReference type="InterPro" id="IPR002048">
    <property type="entry name" value="EF_hand_dom"/>
</dbReference>
<dbReference type="AlphaFoldDB" id="A0AAX4PDA0"/>
<feature type="domain" description="EF-hand" evidence="4">
    <location>
        <begin position="35"/>
        <end position="70"/>
    </location>
</feature>
<evidence type="ECO:0000259" key="4">
    <source>
        <dbReference type="PROSITE" id="PS50222"/>
    </source>
</evidence>
<dbReference type="PROSITE" id="PS50222">
    <property type="entry name" value="EF_HAND_2"/>
    <property type="match status" value="1"/>
</dbReference>
<feature type="domain" description="EH" evidence="3">
    <location>
        <begin position="136"/>
        <end position="228"/>
    </location>
</feature>
<dbReference type="GO" id="GO:0005886">
    <property type="term" value="C:plasma membrane"/>
    <property type="evidence" value="ECO:0007669"/>
    <property type="project" value="TreeGrafter"/>
</dbReference>
<sequence length="712" mass="77337">MTTTPFREWFNLADRQRTGMITGQDAVQFFSRSGLHKRLLAQVWEFADVAKRGCLSFDEFVLALRLIAFVQATPGSQSPEYNINPQQARATLSNPGFVGIPFLQGISQQPQPAPQQQQQQQQQKPQGVSAGLSPQEVARFRQAFAQLDGDKDGYVAGGDCFPVFMKSGLDKFVLRHVWDLVAGNEGRLDERQFLLSQYLIVVALKGEKLPAKLPPNFAVPGLQPSPGGATPPAPAPAPQQPPPPVQPQAPPQPQFQMPGALPAVTMVSPVSSEFQYNPSGVPQAPATYDGARQAEQLKMKEAQEKARKADEERQRAMHALVQSQRNKDLFRDAMQELVIFKSRADAELIQLSAQCRLEEQEAERLRTNYEALFAQYGEAQARYKESHDQLMAAGEERAKLQGEVDGMANRTFDENEFAAPLEQVRSEIAVLRDQLTRMRQEELQRAQREQSVVTEAEIERQNLRREIETYEVEVQAARAEADRKQAELAELRDRAQEVLTKAKVDKAALSSVLGNCGQIYLALSQAALSCGVEIPTLGQLKLEWSESLATNASAWEADDLNEGYTVVDNLGELAIAAVSGGASFEPEIPVQLSLGDAPAVPAPALNGTKEGPQAPLPVPVPVPSDQAAVSESPGDATGRSLGSSSGGVSLASDFGAFDLAQSGNSTFRSEASQSEAKPEEAKPVEAKPAEAKPEPVAAQGEAASAEWFSFDS</sequence>
<keyword evidence="6" id="KW-1185">Reference proteome</keyword>
<evidence type="ECO:0000256" key="2">
    <source>
        <dbReference type="SAM" id="MobiDB-lite"/>
    </source>
</evidence>
<reference evidence="5 6" key="1">
    <citation type="submission" date="2024-03" db="EMBL/GenBank/DDBJ databases">
        <title>Complete genome sequence of the green alga Chloropicon roscoffensis RCC1871.</title>
        <authorList>
            <person name="Lemieux C."/>
            <person name="Pombert J.-F."/>
            <person name="Otis C."/>
            <person name="Turmel M."/>
        </authorList>
    </citation>
    <scope>NUCLEOTIDE SEQUENCE [LARGE SCALE GENOMIC DNA]</scope>
    <source>
        <strain evidence="5 6">RCC1871</strain>
    </source>
</reference>
<dbReference type="GO" id="GO:0005509">
    <property type="term" value="F:calcium ion binding"/>
    <property type="evidence" value="ECO:0007669"/>
    <property type="project" value="InterPro"/>
</dbReference>
<evidence type="ECO:0000313" key="5">
    <source>
        <dbReference type="EMBL" id="WZN63694.1"/>
    </source>
</evidence>
<keyword evidence="1" id="KW-0175">Coiled coil</keyword>
<dbReference type="SMART" id="SM00027">
    <property type="entry name" value="EH"/>
    <property type="match status" value="2"/>
</dbReference>
<dbReference type="PANTHER" id="PTHR11216:SF170">
    <property type="entry name" value="DYNAMIN ASSOCIATED PROTEIN 160, ISOFORM D"/>
    <property type="match status" value="1"/>
</dbReference>
<dbReference type="Pfam" id="PF12763">
    <property type="entry name" value="EH"/>
    <property type="match status" value="2"/>
</dbReference>
<feature type="domain" description="EH" evidence="3">
    <location>
        <begin position="2"/>
        <end position="79"/>
    </location>
</feature>
<feature type="coiled-coil region" evidence="1">
    <location>
        <begin position="292"/>
        <end position="382"/>
    </location>
</feature>
<evidence type="ECO:0000313" key="6">
    <source>
        <dbReference type="Proteomes" id="UP001472866"/>
    </source>
</evidence>
<feature type="compositionally biased region" description="Polar residues" evidence="2">
    <location>
        <begin position="665"/>
        <end position="674"/>
    </location>
</feature>
<dbReference type="CDD" id="cd00052">
    <property type="entry name" value="EH"/>
    <property type="match status" value="2"/>
</dbReference>
<evidence type="ECO:0000259" key="3">
    <source>
        <dbReference type="PROSITE" id="PS50031"/>
    </source>
</evidence>
<feature type="coiled-coil region" evidence="1">
    <location>
        <begin position="421"/>
        <end position="501"/>
    </location>
</feature>
<protein>
    <submittedName>
        <fullName evidence="5">Uncharacterized protein</fullName>
    </submittedName>
</protein>
<dbReference type="InterPro" id="IPR011992">
    <property type="entry name" value="EF-hand-dom_pair"/>
</dbReference>
<feature type="region of interest" description="Disordered" evidence="2">
    <location>
        <begin position="665"/>
        <end position="712"/>
    </location>
</feature>
<dbReference type="PANTHER" id="PTHR11216">
    <property type="entry name" value="EH DOMAIN"/>
    <property type="match status" value="1"/>
</dbReference>
<feature type="compositionally biased region" description="Pro residues" evidence="2">
    <location>
        <begin position="229"/>
        <end position="253"/>
    </location>
</feature>
<name>A0AAX4PDA0_9CHLO</name>
<dbReference type="GO" id="GO:0016197">
    <property type="term" value="P:endosomal transport"/>
    <property type="evidence" value="ECO:0007669"/>
    <property type="project" value="TreeGrafter"/>
</dbReference>
<accession>A0AAX4PDA0</accession>
<dbReference type="EMBL" id="CP151508">
    <property type="protein sequence ID" value="WZN63694.1"/>
    <property type="molecule type" value="Genomic_DNA"/>
</dbReference>
<proteinExistence type="predicted"/>
<dbReference type="InterPro" id="IPR000261">
    <property type="entry name" value="EH_dom"/>
</dbReference>
<dbReference type="Proteomes" id="UP001472866">
    <property type="component" value="Chromosome 08"/>
</dbReference>
<feature type="compositionally biased region" description="Low complexity" evidence="2">
    <location>
        <begin position="108"/>
        <end position="126"/>
    </location>
</feature>
<dbReference type="Gene3D" id="1.10.238.10">
    <property type="entry name" value="EF-hand"/>
    <property type="match status" value="2"/>
</dbReference>
<dbReference type="GO" id="GO:0006897">
    <property type="term" value="P:endocytosis"/>
    <property type="evidence" value="ECO:0007669"/>
    <property type="project" value="TreeGrafter"/>
</dbReference>
<dbReference type="GO" id="GO:0005737">
    <property type="term" value="C:cytoplasm"/>
    <property type="evidence" value="ECO:0007669"/>
    <property type="project" value="TreeGrafter"/>
</dbReference>
<evidence type="ECO:0000256" key="1">
    <source>
        <dbReference type="SAM" id="Coils"/>
    </source>
</evidence>
<dbReference type="PROSITE" id="PS50031">
    <property type="entry name" value="EH"/>
    <property type="match status" value="2"/>
</dbReference>
<feature type="compositionally biased region" description="Basic and acidic residues" evidence="2">
    <location>
        <begin position="676"/>
        <end position="693"/>
    </location>
</feature>
<organism evidence="5 6">
    <name type="scientific">Chloropicon roscoffensis</name>
    <dbReference type="NCBI Taxonomy" id="1461544"/>
    <lineage>
        <taxon>Eukaryota</taxon>
        <taxon>Viridiplantae</taxon>
        <taxon>Chlorophyta</taxon>
        <taxon>Chloropicophyceae</taxon>
        <taxon>Chloropicales</taxon>
        <taxon>Chloropicaceae</taxon>
        <taxon>Chloropicon</taxon>
    </lineage>
</organism>
<feature type="region of interest" description="Disordered" evidence="2">
    <location>
        <begin position="108"/>
        <end position="131"/>
    </location>
</feature>
<feature type="region of interest" description="Disordered" evidence="2">
    <location>
        <begin position="217"/>
        <end position="259"/>
    </location>
</feature>
<feature type="region of interest" description="Disordered" evidence="2">
    <location>
        <begin position="601"/>
        <end position="645"/>
    </location>
</feature>
<dbReference type="SUPFAM" id="SSF47473">
    <property type="entry name" value="EF-hand"/>
    <property type="match status" value="2"/>
</dbReference>
<gene>
    <name evidence="5" type="ORF">HKI87_08g52450</name>
</gene>